<proteinExistence type="predicted"/>
<comment type="caution">
    <text evidence="1">The sequence shown here is derived from an EMBL/GenBank/DDBJ whole genome shotgun (WGS) entry which is preliminary data.</text>
</comment>
<gene>
    <name evidence="1" type="ORF">KSX_58580</name>
</gene>
<sequence>MDQSLLPGKDNGSRAIHEMELSKNITQMFLDRLHADGKPCSNLSIKETALYSARASIFAFGFSTLC</sequence>
<evidence type="ECO:0000313" key="2">
    <source>
        <dbReference type="Proteomes" id="UP000612362"/>
    </source>
</evidence>
<name>A0A8J3MU01_9CHLR</name>
<dbReference type="Proteomes" id="UP000612362">
    <property type="component" value="Unassembled WGS sequence"/>
</dbReference>
<keyword evidence="2" id="KW-1185">Reference proteome</keyword>
<reference evidence="1" key="1">
    <citation type="submission" date="2020-10" db="EMBL/GenBank/DDBJ databases">
        <title>Taxonomic study of unclassified bacteria belonging to the class Ktedonobacteria.</title>
        <authorList>
            <person name="Yabe S."/>
            <person name="Wang C.M."/>
            <person name="Zheng Y."/>
            <person name="Sakai Y."/>
            <person name="Cavaletti L."/>
            <person name="Monciardini P."/>
            <person name="Donadio S."/>
        </authorList>
    </citation>
    <scope>NUCLEOTIDE SEQUENCE</scope>
    <source>
        <strain evidence="1">SOSP1-1</strain>
    </source>
</reference>
<protein>
    <submittedName>
        <fullName evidence="1">Uncharacterized protein</fullName>
    </submittedName>
</protein>
<dbReference type="EMBL" id="BNJF01000003">
    <property type="protein sequence ID" value="GHO47695.1"/>
    <property type="molecule type" value="Genomic_DNA"/>
</dbReference>
<organism evidence="1 2">
    <name type="scientific">Ktedonospora formicarum</name>
    <dbReference type="NCBI Taxonomy" id="2778364"/>
    <lineage>
        <taxon>Bacteria</taxon>
        <taxon>Bacillati</taxon>
        <taxon>Chloroflexota</taxon>
        <taxon>Ktedonobacteria</taxon>
        <taxon>Ktedonobacterales</taxon>
        <taxon>Ktedonobacteraceae</taxon>
        <taxon>Ktedonospora</taxon>
    </lineage>
</organism>
<evidence type="ECO:0000313" key="1">
    <source>
        <dbReference type="EMBL" id="GHO47695.1"/>
    </source>
</evidence>
<dbReference type="AlphaFoldDB" id="A0A8J3MU01"/>
<accession>A0A8J3MU01</accession>